<protein>
    <recommendedName>
        <fullName evidence="9">G-protein coupled receptors family 1 profile domain-containing protein</fullName>
    </recommendedName>
</protein>
<keyword evidence="4" id="KW-0297">G-protein coupled receptor</keyword>
<evidence type="ECO:0000256" key="2">
    <source>
        <dbReference type="ARBA" id="ARBA00022692"/>
    </source>
</evidence>
<evidence type="ECO:0000256" key="3">
    <source>
        <dbReference type="ARBA" id="ARBA00022989"/>
    </source>
</evidence>
<evidence type="ECO:0000256" key="6">
    <source>
        <dbReference type="ARBA" id="ARBA00023170"/>
    </source>
</evidence>
<dbReference type="GO" id="GO:0005886">
    <property type="term" value="C:plasma membrane"/>
    <property type="evidence" value="ECO:0007669"/>
    <property type="project" value="TreeGrafter"/>
</dbReference>
<keyword evidence="11" id="KW-1185">Reference proteome</keyword>
<dbReference type="Proteomes" id="UP001208570">
    <property type="component" value="Unassembled WGS sequence"/>
</dbReference>
<dbReference type="CDD" id="cd00637">
    <property type="entry name" value="7tm_classA_rhodopsin-like"/>
    <property type="match status" value="1"/>
</dbReference>
<dbReference type="InterPro" id="IPR000276">
    <property type="entry name" value="GPCR_Rhodpsn"/>
</dbReference>
<feature type="domain" description="G-protein coupled receptors family 1 profile" evidence="9">
    <location>
        <begin position="52"/>
        <end position="314"/>
    </location>
</feature>
<dbReference type="PANTHER" id="PTHR45695">
    <property type="entry name" value="LEUCOKININ RECEPTOR-RELATED"/>
    <property type="match status" value="1"/>
</dbReference>
<evidence type="ECO:0000256" key="4">
    <source>
        <dbReference type="ARBA" id="ARBA00023040"/>
    </source>
</evidence>
<evidence type="ECO:0000313" key="10">
    <source>
        <dbReference type="EMBL" id="KAK2152755.1"/>
    </source>
</evidence>
<dbReference type="AlphaFoldDB" id="A0AAD9N103"/>
<evidence type="ECO:0000313" key="11">
    <source>
        <dbReference type="Proteomes" id="UP001208570"/>
    </source>
</evidence>
<dbReference type="Pfam" id="PF00001">
    <property type="entry name" value="7tm_1"/>
    <property type="match status" value="1"/>
</dbReference>
<comment type="subcellular location">
    <subcellularLocation>
        <location evidence="1">Membrane</location>
        <topology evidence="1">Multi-pass membrane protein</topology>
    </subcellularLocation>
</comment>
<organism evidence="10 11">
    <name type="scientific">Paralvinella palmiformis</name>
    <dbReference type="NCBI Taxonomy" id="53620"/>
    <lineage>
        <taxon>Eukaryota</taxon>
        <taxon>Metazoa</taxon>
        <taxon>Spiralia</taxon>
        <taxon>Lophotrochozoa</taxon>
        <taxon>Annelida</taxon>
        <taxon>Polychaeta</taxon>
        <taxon>Sedentaria</taxon>
        <taxon>Canalipalpata</taxon>
        <taxon>Terebellida</taxon>
        <taxon>Terebelliformia</taxon>
        <taxon>Alvinellidae</taxon>
        <taxon>Paralvinella</taxon>
    </lineage>
</organism>
<dbReference type="PROSITE" id="PS50262">
    <property type="entry name" value="G_PROTEIN_RECEP_F1_2"/>
    <property type="match status" value="1"/>
</dbReference>
<dbReference type="Gene3D" id="1.20.1070.10">
    <property type="entry name" value="Rhodopsin 7-helix transmembrane proteins"/>
    <property type="match status" value="1"/>
</dbReference>
<dbReference type="GO" id="GO:0004930">
    <property type="term" value="F:G protein-coupled receptor activity"/>
    <property type="evidence" value="ECO:0007669"/>
    <property type="project" value="UniProtKB-KW"/>
</dbReference>
<feature type="transmembrane region" description="Helical" evidence="8">
    <location>
        <begin position="152"/>
        <end position="179"/>
    </location>
</feature>
<keyword evidence="3 8" id="KW-1133">Transmembrane helix</keyword>
<evidence type="ECO:0000259" key="9">
    <source>
        <dbReference type="PROSITE" id="PS50262"/>
    </source>
</evidence>
<dbReference type="PRINTS" id="PR00237">
    <property type="entry name" value="GPCRRHODOPSN"/>
</dbReference>
<sequence length="503" mass="56004">MDAWPTATADNNVSAANATAGYEIVSDLIENAAVRYTLVTLHVLAICLASVGNGFLIVFIGRHWKRTHRNVTAILILNLAACDFINAVCYQPMRLVDILVYDEQRLTFCRVTGFFSSFMAGVGFALMVAIAQERFLLICHPFRAKRLLTMRNTVAVMVAIWLGVAICAVPLPIGSIYVIEVHLASGVARFCLVNVTVDRSFRGDVYFACLFVLFFLVPLVVITFSYVSIFRRLHHAFPGQGHTDRAAVRLLRQRQSLAKVMLSTAVIFVTSQGPHWITFLISACGYEIRNNPIFTLLVVDLLTMVSPSLNPIVYSIRYNTVKKGITRSTGGGSIYGALRKMSLQRNSAVPSDTPLTSLVQDNGGPADPAAAQCLRSEDGMRFADGRSISYSDQRQLDFGRHSGSDLQANGNEPLRQTIFATNGKVLRKPSRFVRRGRRITSHQERRRNSQHSTTILRYGRLMNHHTANIQSFTSTYKPDSYVTPYVYKTLTTFHIHNTLPTTG</sequence>
<feature type="transmembrane region" description="Helical" evidence="8">
    <location>
        <begin position="71"/>
        <end position="93"/>
    </location>
</feature>
<feature type="transmembrane region" description="Helical" evidence="8">
    <location>
        <begin position="36"/>
        <end position="59"/>
    </location>
</feature>
<dbReference type="EMBL" id="JAODUP010000320">
    <property type="protein sequence ID" value="KAK2152755.1"/>
    <property type="molecule type" value="Genomic_DNA"/>
</dbReference>
<name>A0AAD9N103_9ANNE</name>
<evidence type="ECO:0000256" key="7">
    <source>
        <dbReference type="ARBA" id="ARBA00023224"/>
    </source>
</evidence>
<feature type="transmembrane region" description="Helical" evidence="8">
    <location>
        <begin position="113"/>
        <end position="131"/>
    </location>
</feature>
<dbReference type="SUPFAM" id="SSF81321">
    <property type="entry name" value="Family A G protein-coupled receptor-like"/>
    <property type="match status" value="1"/>
</dbReference>
<feature type="transmembrane region" description="Helical" evidence="8">
    <location>
        <begin position="260"/>
        <end position="281"/>
    </location>
</feature>
<evidence type="ECO:0000256" key="1">
    <source>
        <dbReference type="ARBA" id="ARBA00004141"/>
    </source>
</evidence>
<reference evidence="10" key="1">
    <citation type="journal article" date="2023" name="Mol. Biol. Evol.">
        <title>Third-Generation Sequencing Reveals the Adaptive Role of the Epigenome in Three Deep-Sea Polychaetes.</title>
        <authorList>
            <person name="Perez M."/>
            <person name="Aroh O."/>
            <person name="Sun Y."/>
            <person name="Lan Y."/>
            <person name="Juniper S.K."/>
            <person name="Young C.R."/>
            <person name="Angers B."/>
            <person name="Qian P.Y."/>
        </authorList>
    </citation>
    <scope>NUCLEOTIDE SEQUENCE</scope>
    <source>
        <strain evidence="10">P08H-3</strain>
    </source>
</reference>
<keyword evidence="2 8" id="KW-0812">Transmembrane</keyword>
<keyword evidence="6" id="KW-0675">Receptor</keyword>
<accession>A0AAD9N103</accession>
<keyword evidence="5 8" id="KW-0472">Membrane</keyword>
<feature type="transmembrane region" description="Helical" evidence="8">
    <location>
        <begin position="293"/>
        <end position="313"/>
    </location>
</feature>
<proteinExistence type="predicted"/>
<feature type="transmembrane region" description="Helical" evidence="8">
    <location>
        <begin position="205"/>
        <end position="227"/>
    </location>
</feature>
<comment type="caution">
    <text evidence="10">The sequence shown here is derived from an EMBL/GenBank/DDBJ whole genome shotgun (WGS) entry which is preliminary data.</text>
</comment>
<gene>
    <name evidence="10" type="ORF">LSH36_320g06005</name>
</gene>
<evidence type="ECO:0000256" key="8">
    <source>
        <dbReference type="SAM" id="Phobius"/>
    </source>
</evidence>
<dbReference type="InterPro" id="IPR017452">
    <property type="entry name" value="GPCR_Rhodpsn_7TM"/>
</dbReference>
<dbReference type="PANTHER" id="PTHR45695:SF9">
    <property type="entry name" value="LEUCOKININ RECEPTOR"/>
    <property type="match status" value="1"/>
</dbReference>
<keyword evidence="7" id="KW-0807">Transducer</keyword>
<evidence type="ECO:0000256" key="5">
    <source>
        <dbReference type="ARBA" id="ARBA00023136"/>
    </source>
</evidence>